<keyword evidence="1" id="KW-0862">Zinc</keyword>
<name>A0A6A6QGC0_9PEZI</name>
<evidence type="ECO:0000259" key="3">
    <source>
        <dbReference type="PROSITE" id="PS50089"/>
    </source>
</evidence>
<keyword evidence="1" id="KW-0479">Metal-binding</keyword>
<dbReference type="Proteomes" id="UP000799750">
    <property type="component" value="Unassembled WGS sequence"/>
</dbReference>
<evidence type="ECO:0000313" key="5">
    <source>
        <dbReference type="Proteomes" id="UP000799750"/>
    </source>
</evidence>
<feature type="domain" description="RING-type" evidence="3">
    <location>
        <begin position="171"/>
        <end position="217"/>
    </location>
</feature>
<proteinExistence type="predicted"/>
<organism evidence="4 5">
    <name type="scientific">Lophium mytilinum</name>
    <dbReference type="NCBI Taxonomy" id="390894"/>
    <lineage>
        <taxon>Eukaryota</taxon>
        <taxon>Fungi</taxon>
        <taxon>Dikarya</taxon>
        <taxon>Ascomycota</taxon>
        <taxon>Pezizomycotina</taxon>
        <taxon>Dothideomycetes</taxon>
        <taxon>Pleosporomycetidae</taxon>
        <taxon>Mytilinidiales</taxon>
        <taxon>Mytilinidiaceae</taxon>
        <taxon>Lophium</taxon>
    </lineage>
</organism>
<dbReference type="PROSITE" id="PS50089">
    <property type="entry name" value="ZF_RING_2"/>
    <property type="match status" value="1"/>
</dbReference>
<keyword evidence="1" id="KW-0863">Zinc-finger</keyword>
<dbReference type="AlphaFoldDB" id="A0A6A6QGC0"/>
<dbReference type="Gene3D" id="3.30.40.10">
    <property type="entry name" value="Zinc/RING finger domain, C3HC4 (zinc finger)"/>
    <property type="match status" value="1"/>
</dbReference>
<feature type="region of interest" description="Disordered" evidence="2">
    <location>
        <begin position="1"/>
        <end position="25"/>
    </location>
</feature>
<reference evidence="4" key="1">
    <citation type="journal article" date="2020" name="Stud. Mycol.">
        <title>101 Dothideomycetes genomes: a test case for predicting lifestyles and emergence of pathogens.</title>
        <authorList>
            <person name="Haridas S."/>
            <person name="Albert R."/>
            <person name="Binder M."/>
            <person name="Bloem J."/>
            <person name="Labutti K."/>
            <person name="Salamov A."/>
            <person name="Andreopoulos B."/>
            <person name="Baker S."/>
            <person name="Barry K."/>
            <person name="Bills G."/>
            <person name="Bluhm B."/>
            <person name="Cannon C."/>
            <person name="Castanera R."/>
            <person name="Culley D."/>
            <person name="Daum C."/>
            <person name="Ezra D."/>
            <person name="Gonzalez J."/>
            <person name="Henrissat B."/>
            <person name="Kuo A."/>
            <person name="Liang C."/>
            <person name="Lipzen A."/>
            <person name="Lutzoni F."/>
            <person name="Magnuson J."/>
            <person name="Mondo S."/>
            <person name="Nolan M."/>
            <person name="Ohm R."/>
            <person name="Pangilinan J."/>
            <person name="Park H.-J."/>
            <person name="Ramirez L."/>
            <person name="Alfaro M."/>
            <person name="Sun H."/>
            <person name="Tritt A."/>
            <person name="Yoshinaga Y."/>
            <person name="Zwiers L.-H."/>
            <person name="Turgeon B."/>
            <person name="Goodwin S."/>
            <person name="Spatafora J."/>
            <person name="Crous P."/>
            <person name="Grigoriev I."/>
        </authorList>
    </citation>
    <scope>NUCLEOTIDE SEQUENCE</scope>
    <source>
        <strain evidence="4">CBS 269.34</strain>
    </source>
</reference>
<dbReference type="OrthoDB" id="3800265at2759"/>
<feature type="region of interest" description="Disordered" evidence="2">
    <location>
        <begin position="225"/>
        <end position="255"/>
    </location>
</feature>
<dbReference type="InterPro" id="IPR001841">
    <property type="entry name" value="Znf_RING"/>
</dbReference>
<protein>
    <recommendedName>
        <fullName evidence="3">RING-type domain-containing protein</fullName>
    </recommendedName>
</protein>
<feature type="compositionally biased region" description="Low complexity" evidence="2">
    <location>
        <begin position="228"/>
        <end position="238"/>
    </location>
</feature>
<dbReference type="GO" id="GO:0008270">
    <property type="term" value="F:zinc ion binding"/>
    <property type="evidence" value="ECO:0007669"/>
    <property type="project" value="UniProtKB-KW"/>
</dbReference>
<dbReference type="SMART" id="SM00184">
    <property type="entry name" value="RING"/>
    <property type="match status" value="1"/>
</dbReference>
<dbReference type="Pfam" id="PF13639">
    <property type="entry name" value="zf-RING_2"/>
    <property type="match status" value="1"/>
</dbReference>
<accession>A0A6A6QGC0</accession>
<dbReference type="InterPro" id="IPR013083">
    <property type="entry name" value="Znf_RING/FYVE/PHD"/>
</dbReference>
<evidence type="ECO:0000256" key="2">
    <source>
        <dbReference type="SAM" id="MobiDB-lite"/>
    </source>
</evidence>
<keyword evidence="5" id="KW-1185">Reference proteome</keyword>
<sequence>MVRRKVEDRHPTPHGDTPIPNVEVDGVPIYRDDHDVPTKDVAPKTEDYTARASGFALTVLEMEARRLMELPLEVMEGNIEPRSSAIVTVLGPNSEISDEYEMRCDDIDRFGPHSEITLDMQGPAPSLTDDEDEVPEELEDVEREYVDEPIDINTFARSCSPEEVANGLDRCSICLEDYGNGHLPMVLKACKHVFGDECLKLMASTTDPVLNRCPFCRVELFAERESRPVLPSSASSSSPPFPHDWPNTFFSPPSP</sequence>
<dbReference type="SUPFAM" id="SSF57850">
    <property type="entry name" value="RING/U-box"/>
    <property type="match status" value="1"/>
</dbReference>
<evidence type="ECO:0000256" key="1">
    <source>
        <dbReference type="PROSITE-ProRule" id="PRU00175"/>
    </source>
</evidence>
<feature type="compositionally biased region" description="Basic and acidic residues" evidence="2">
    <location>
        <begin position="1"/>
        <end position="13"/>
    </location>
</feature>
<evidence type="ECO:0000313" key="4">
    <source>
        <dbReference type="EMBL" id="KAF2491231.1"/>
    </source>
</evidence>
<dbReference type="EMBL" id="MU004196">
    <property type="protein sequence ID" value="KAF2491231.1"/>
    <property type="molecule type" value="Genomic_DNA"/>
</dbReference>
<gene>
    <name evidence="4" type="ORF">BU16DRAFT_566143</name>
</gene>